<evidence type="ECO:0000256" key="1">
    <source>
        <dbReference type="ARBA" id="ARBA00004651"/>
    </source>
</evidence>
<evidence type="ECO:0000256" key="8">
    <source>
        <dbReference type="ARBA" id="ARBA00029447"/>
    </source>
</evidence>
<evidence type="ECO:0000256" key="10">
    <source>
        <dbReference type="SAM" id="Phobius"/>
    </source>
</evidence>
<comment type="caution">
    <text evidence="13">The sequence shown here is derived from an EMBL/GenBank/DDBJ whole genome shotgun (WGS) entry which is preliminary data.</text>
</comment>
<dbReference type="InterPro" id="IPR004089">
    <property type="entry name" value="MCPsignal_dom"/>
</dbReference>
<dbReference type="InterPro" id="IPR003660">
    <property type="entry name" value="HAMP_dom"/>
</dbReference>
<evidence type="ECO:0000256" key="2">
    <source>
        <dbReference type="ARBA" id="ARBA00022475"/>
    </source>
</evidence>
<dbReference type="Pfam" id="PF02743">
    <property type="entry name" value="dCache_1"/>
    <property type="match status" value="1"/>
</dbReference>
<dbReference type="AlphaFoldDB" id="A0A3N9TFU8"/>
<dbReference type="Pfam" id="PF00015">
    <property type="entry name" value="MCPsignal"/>
    <property type="match status" value="1"/>
</dbReference>
<dbReference type="CDD" id="cd06225">
    <property type="entry name" value="HAMP"/>
    <property type="match status" value="1"/>
</dbReference>
<evidence type="ECO:0000256" key="5">
    <source>
        <dbReference type="ARBA" id="ARBA00022989"/>
    </source>
</evidence>
<dbReference type="OrthoDB" id="9806704at2"/>
<dbReference type="GO" id="GO:0006935">
    <property type="term" value="P:chemotaxis"/>
    <property type="evidence" value="ECO:0007669"/>
    <property type="project" value="UniProtKB-KW"/>
</dbReference>
<dbReference type="Gene3D" id="3.30.450.20">
    <property type="entry name" value="PAS domain"/>
    <property type="match status" value="1"/>
</dbReference>
<feature type="transmembrane region" description="Helical" evidence="10">
    <location>
        <begin position="7"/>
        <end position="31"/>
    </location>
</feature>
<proteinExistence type="inferred from homology"/>
<dbReference type="PROSITE" id="PS50111">
    <property type="entry name" value="CHEMOTAXIS_TRANSDUC_2"/>
    <property type="match status" value="1"/>
</dbReference>
<dbReference type="RefSeq" id="WP_124937617.1">
    <property type="nucleotide sequence ID" value="NZ_RJVQ01000005.1"/>
</dbReference>
<dbReference type="CDD" id="cd18773">
    <property type="entry name" value="PDC1_HK_sensor"/>
    <property type="match status" value="1"/>
</dbReference>
<feature type="domain" description="Methyl-accepting transducer" evidence="11">
    <location>
        <begin position="499"/>
        <end position="735"/>
    </location>
</feature>
<keyword evidence="7 9" id="KW-0807">Transducer</keyword>
<dbReference type="PROSITE" id="PS51257">
    <property type="entry name" value="PROKAR_LIPOPROTEIN"/>
    <property type="match status" value="1"/>
</dbReference>
<keyword evidence="14" id="KW-1185">Reference proteome</keyword>
<dbReference type="SMART" id="SM00283">
    <property type="entry name" value="MA"/>
    <property type="match status" value="1"/>
</dbReference>
<keyword evidence="6 10" id="KW-0472">Membrane</keyword>
<dbReference type="PANTHER" id="PTHR32089">
    <property type="entry name" value="METHYL-ACCEPTING CHEMOTAXIS PROTEIN MCPB"/>
    <property type="match status" value="1"/>
</dbReference>
<evidence type="ECO:0000256" key="3">
    <source>
        <dbReference type="ARBA" id="ARBA00022500"/>
    </source>
</evidence>
<evidence type="ECO:0000313" key="14">
    <source>
        <dbReference type="Proteomes" id="UP000281112"/>
    </source>
</evidence>
<dbReference type="InterPro" id="IPR033479">
    <property type="entry name" value="dCache_1"/>
</dbReference>
<comment type="subcellular location">
    <subcellularLocation>
        <location evidence="1">Cell membrane</location>
        <topology evidence="1">Multi-pass membrane protein</topology>
    </subcellularLocation>
</comment>
<dbReference type="InterPro" id="IPR004090">
    <property type="entry name" value="Chemotax_Me-accpt_rcpt"/>
</dbReference>
<name>A0A3N9TFU8_9VIBR</name>
<feature type="transmembrane region" description="Helical" evidence="10">
    <location>
        <begin position="417"/>
        <end position="439"/>
    </location>
</feature>
<evidence type="ECO:0000313" key="13">
    <source>
        <dbReference type="EMBL" id="RQW62623.1"/>
    </source>
</evidence>
<gene>
    <name evidence="13" type="ORF">EES38_12930</name>
</gene>
<dbReference type="SMART" id="SM00304">
    <property type="entry name" value="HAMP"/>
    <property type="match status" value="1"/>
</dbReference>
<protein>
    <submittedName>
        <fullName evidence="13">Methyl-accepting chemotaxis protein</fullName>
    </submittedName>
</protein>
<dbReference type="GO" id="GO:0005886">
    <property type="term" value="C:plasma membrane"/>
    <property type="evidence" value="ECO:0007669"/>
    <property type="project" value="UniProtKB-SubCell"/>
</dbReference>
<dbReference type="CDD" id="cd11386">
    <property type="entry name" value="MCP_signal"/>
    <property type="match status" value="1"/>
</dbReference>
<reference evidence="13 14" key="1">
    <citation type="submission" date="2018-11" db="EMBL/GenBank/DDBJ databases">
        <title>Vibrio LJC006 sp. nov., isolated from seawater during the bloom of the enteromorpha.</title>
        <authorList>
            <person name="Liang J."/>
        </authorList>
    </citation>
    <scope>NUCLEOTIDE SEQUENCE [LARGE SCALE GENOMIC DNA]</scope>
    <source>
        <strain evidence="13 14">LJC006</strain>
    </source>
</reference>
<keyword evidence="3" id="KW-0145">Chemotaxis</keyword>
<evidence type="ECO:0000259" key="12">
    <source>
        <dbReference type="PROSITE" id="PS50885"/>
    </source>
</evidence>
<evidence type="ECO:0000256" key="6">
    <source>
        <dbReference type="ARBA" id="ARBA00023136"/>
    </source>
</evidence>
<sequence>MNIKNKLLISSSLITIFFVSISCIALGYIIIQETDTLLKQDTENRLLASRNETTHRVTSYFETIKSDVIMLADTPSVKEAMPLFTKAFFAQNDTVQNVEPLKTYYNNEFQKVFKEKNPDTASPVDSIFNQLDERAKYFQSRYIATNPAPLGSKDETDSMGTDTAYDRLHAEYHPFLRHFLKEFGFYDIFLVDAQSGKIVYSVYKELDYATSLKTGPYADSGIARAFNQALTIKAGSEAFLTDFNPYMPSYNAEASFVSTPITDDAGKTTGVLIFQMPVDKLNTIMTHNRDWKNSGYGDSGETYLVGQDYTMRSDGRFLIEDKQNYIQALKDSNVDKHIIDEILARDTTMGLQRVESKGAKAALSGKEGFDLFPDYRGINVFSSYQPIKIDDIDWAILSEIDESEALQMISTIKQHTVTSLIVLLIISAVVSLLIIWLIAKSIVKPLEDMLITVKSLSGGEGDLRIRLNVKGKDELASLATGFNSFIEFLDGTFSRLLGSIVRMKPISEDVKDINNALNKHSNDTKLQYDTVRDRLNMILDNSRTVGTTLADIKQTSNSAVKRVAAGRDAVTSTVKEMNVLEREIDDVSSAVGKLKQDSDEISRIVDVINEIAEQTNLLALNASIEAARAGEAGRGFAVVADEVRALAGRTRTSTDDVSKMVNAISTSTSSVEKVMQEGLKSTQQCSERVTETQQSWGEIEEVMVNIENHVHNISETISDQLGNLESLSENFTTMDINFAETQNAIDLCNRISEDITKMGAQLRGLTDQFDVTDDDHSDQRRSKFRAAE</sequence>
<keyword evidence="2" id="KW-1003">Cell membrane</keyword>
<evidence type="ECO:0000256" key="9">
    <source>
        <dbReference type="PROSITE-ProRule" id="PRU00284"/>
    </source>
</evidence>
<organism evidence="13 14">
    <name type="scientific">Vibrio viridaestus</name>
    <dbReference type="NCBI Taxonomy" id="2487322"/>
    <lineage>
        <taxon>Bacteria</taxon>
        <taxon>Pseudomonadati</taxon>
        <taxon>Pseudomonadota</taxon>
        <taxon>Gammaproteobacteria</taxon>
        <taxon>Vibrionales</taxon>
        <taxon>Vibrionaceae</taxon>
        <taxon>Vibrio</taxon>
    </lineage>
</organism>
<dbReference type="Gene3D" id="1.10.287.950">
    <property type="entry name" value="Methyl-accepting chemotaxis protein"/>
    <property type="match status" value="1"/>
</dbReference>
<feature type="domain" description="HAMP" evidence="12">
    <location>
        <begin position="440"/>
        <end position="494"/>
    </location>
</feature>
<dbReference type="PROSITE" id="PS50885">
    <property type="entry name" value="HAMP"/>
    <property type="match status" value="1"/>
</dbReference>
<dbReference type="EMBL" id="RJVQ01000005">
    <property type="protein sequence ID" value="RQW62623.1"/>
    <property type="molecule type" value="Genomic_DNA"/>
</dbReference>
<dbReference type="PRINTS" id="PR00260">
    <property type="entry name" value="CHEMTRNSDUCR"/>
</dbReference>
<evidence type="ECO:0000256" key="7">
    <source>
        <dbReference type="ARBA" id="ARBA00023224"/>
    </source>
</evidence>
<dbReference type="SUPFAM" id="SSF58104">
    <property type="entry name" value="Methyl-accepting chemotaxis protein (MCP) signaling domain"/>
    <property type="match status" value="1"/>
</dbReference>
<evidence type="ECO:0000256" key="4">
    <source>
        <dbReference type="ARBA" id="ARBA00022692"/>
    </source>
</evidence>
<dbReference type="Pfam" id="PF00672">
    <property type="entry name" value="HAMP"/>
    <property type="match status" value="1"/>
</dbReference>
<keyword evidence="5 10" id="KW-1133">Transmembrane helix</keyword>
<dbReference type="GO" id="GO:0007165">
    <property type="term" value="P:signal transduction"/>
    <property type="evidence" value="ECO:0007669"/>
    <property type="project" value="UniProtKB-KW"/>
</dbReference>
<dbReference type="Proteomes" id="UP000281112">
    <property type="component" value="Unassembled WGS sequence"/>
</dbReference>
<dbReference type="PANTHER" id="PTHR32089:SF112">
    <property type="entry name" value="LYSOZYME-LIKE PROTEIN-RELATED"/>
    <property type="match status" value="1"/>
</dbReference>
<evidence type="ECO:0000259" key="11">
    <source>
        <dbReference type="PROSITE" id="PS50111"/>
    </source>
</evidence>
<keyword evidence="4 10" id="KW-0812">Transmembrane</keyword>
<dbReference type="GO" id="GO:0004888">
    <property type="term" value="F:transmembrane signaling receptor activity"/>
    <property type="evidence" value="ECO:0007669"/>
    <property type="project" value="InterPro"/>
</dbReference>
<accession>A0A3N9TFU8</accession>
<comment type="similarity">
    <text evidence="8">Belongs to the methyl-accepting chemotaxis (MCP) protein family.</text>
</comment>